<gene>
    <name evidence="2" type="ORF">OQ497_09945</name>
</gene>
<proteinExistence type="predicted"/>
<evidence type="ECO:0000313" key="2">
    <source>
        <dbReference type="EMBL" id="MCX2564280.1"/>
    </source>
</evidence>
<dbReference type="Gene3D" id="3.90.550.10">
    <property type="entry name" value="Spore Coat Polysaccharide Biosynthesis Protein SpsA, Chain A"/>
    <property type="match status" value="1"/>
</dbReference>
<name>A0ABT3QG63_9PROT</name>
<keyword evidence="3" id="KW-1185">Reference proteome</keyword>
<evidence type="ECO:0000259" key="1">
    <source>
        <dbReference type="Pfam" id="PF00535"/>
    </source>
</evidence>
<dbReference type="InterPro" id="IPR029044">
    <property type="entry name" value="Nucleotide-diphossugar_trans"/>
</dbReference>
<dbReference type="PANTHER" id="PTHR43179">
    <property type="entry name" value="RHAMNOSYLTRANSFERASE WBBL"/>
    <property type="match status" value="1"/>
</dbReference>
<sequence length="978" mass="111015">MSLLKLKRKIDWAVFDGEWYKQQYHSVLSFFELSQDGEIEEFYKTKGRDLKHSPNPFFDESWYLQRYSDVRELVASGEYHSGFDHYVRVGNLSHSPHWLFDEEYYRRLYLDVSPEILRENNIRNGYDHYLNQGSRQLNSPSVFFDPSLFISENPDFKIDIEEGPYIALLRSVPEPAVYQKRMSWYFDPDWYVKTYPDVCEDGVLWQGPLHHYLTNDTPLKYNPNQYFSEDFYLSCYVDIAGAVQNGGFRNGYEHFAKYGQYELRQPEPELSLRVYAENTKVKTEVAKYAKSSFFVYYVMNNGIIDQSGYTEEEIESISKDVYQRMSRLRLPLLLRSKIDFSCENPEVSVIIVAYNNFAMTMTTLASLRDNYDGRIQVILVDSGSSDEVKHIERYVNGLDIIRTVGNVGFLAGCNAALEKVKADYVLYLNNDLELMPLALETALARFVKEPEAGAVGAKIIRTNGLLQEAGCIIWQRGAASGYLRDQLPDVPEANYVRSVDFCSGAFLLVRTNILKELGGFDADYAPAYFEDTDLCVRINKMGFDVVYDPGVTVIHYEYGTSGSSGSNQLMLINQQRFIEKNSDYIEQRLPRHDGQLLYARSAYPSLKRVLFIEDYLPFRHLGSGFTRSNDIITVLTNCLGCHVTVYPVFRNTGEGDDVYSGFPDRAEIMWNKGIDDLTDFLKSRPGYYDAIWVARTHNAERVAPVLADVAGVMPGCKVILDTEAVAAGREQQKAALRGEQAQHSLDEMLRQEFRSAGVAQKFVAVNERDAATLRRLGMQDVTVLGHLQSPDRSAPGYDARKNLLFVGAVHDKDSPNLDSLIWFVTQVLPLLDGRLPDDVTFDVCGFCGADIDLAALLPHPRVRVLGRVDALAPVYNAHRVFVAPTRFAGGIPYKIHEAAAHGLPIVASDILREQVGWQDGTDMLACDHMNASSFAEAIVKLYTTSDLWGEIQHNALERIARENQPQAYINAIEKIIMM</sequence>
<evidence type="ECO:0000313" key="3">
    <source>
        <dbReference type="Proteomes" id="UP001301152"/>
    </source>
</evidence>
<reference evidence="2 3" key="1">
    <citation type="submission" date="2022-11" db="EMBL/GenBank/DDBJ databases">
        <title>Genome sequencing of Acetobacter type strain.</title>
        <authorList>
            <person name="Heo J."/>
            <person name="Lee D."/>
            <person name="Han B.-H."/>
            <person name="Hong S.-B."/>
            <person name="Kwon S.-W."/>
        </authorList>
    </citation>
    <scope>NUCLEOTIDE SEQUENCE [LARGE SCALE GENOMIC DNA]</scope>
    <source>
        <strain evidence="2 3">KACC 21253</strain>
    </source>
</reference>
<dbReference type="SUPFAM" id="SSF53448">
    <property type="entry name" value="Nucleotide-diphospho-sugar transferases"/>
    <property type="match status" value="1"/>
</dbReference>
<dbReference type="RefSeq" id="WP_173559733.1">
    <property type="nucleotide sequence ID" value="NZ_JAPIUZ010000005.1"/>
</dbReference>
<comment type="caution">
    <text evidence="2">The sequence shown here is derived from an EMBL/GenBank/DDBJ whole genome shotgun (WGS) entry which is preliminary data.</text>
</comment>
<dbReference type="Proteomes" id="UP001301152">
    <property type="component" value="Unassembled WGS sequence"/>
</dbReference>
<keyword evidence="2" id="KW-0328">Glycosyltransferase</keyword>
<dbReference type="InterPro" id="IPR001173">
    <property type="entry name" value="Glyco_trans_2-like"/>
</dbReference>
<dbReference type="Pfam" id="PF00535">
    <property type="entry name" value="Glycos_transf_2"/>
    <property type="match status" value="1"/>
</dbReference>
<dbReference type="SUPFAM" id="SSF53756">
    <property type="entry name" value="UDP-Glycosyltransferase/glycogen phosphorylase"/>
    <property type="match status" value="1"/>
</dbReference>
<protein>
    <submittedName>
        <fullName evidence="2">Glycosyltransferase</fullName>
        <ecNumber evidence="2">2.4.-.-</ecNumber>
    </submittedName>
</protein>
<dbReference type="PANTHER" id="PTHR43179:SF7">
    <property type="entry name" value="RHAMNOSYLTRANSFERASE WBBL"/>
    <property type="match status" value="1"/>
</dbReference>
<dbReference type="EMBL" id="JAPIUZ010000005">
    <property type="protein sequence ID" value="MCX2564280.1"/>
    <property type="molecule type" value="Genomic_DNA"/>
</dbReference>
<dbReference type="Gene3D" id="3.40.50.2000">
    <property type="entry name" value="Glycogen Phosphorylase B"/>
    <property type="match status" value="1"/>
</dbReference>
<keyword evidence="2" id="KW-0808">Transferase</keyword>
<dbReference type="GO" id="GO:0016757">
    <property type="term" value="F:glycosyltransferase activity"/>
    <property type="evidence" value="ECO:0007669"/>
    <property type="project" value="UniProtKB-KW"/>
</dbReference>
<dbReference type="Pfam" id="PF13692">
    <property type="entry name" value="Glyco_trans_1_4"/>
    <property type="match status" value="1"/>
</dbReference>
<dbReference type="CDD" id="cd03801">
    <property type="entry name" value="GT4_PimA-like"/>
    <property type="match status" value="1"/>
</dbReference>
<accession>A0ABT3QG63</accession>
<organism evidence="2 3">
    <name type="scientific">Acetobacter thailandicus</name>
    <dbReference type="NCBI Taxonomy" id="1502842"/>
    <lineage>
        <taxon>Bacteria</taxon>
        <taxon>Pseudomonadati</taxon>
        <taxon>Pseudomonadota</taxon>
        <taxon>Alphaproteobacteria</taxon>
        <taxon>Acetobacterales</taxon>
        <taxon>Acetobacteraceae</taxon>
        <taxon>Acetobacter</taxon>
    </lineage>
</organism>
<feature type="domain" description="Glycosyltransferase 2-like" evidence="1">
    <location>
        <begin position="348"/>
        <end position="465"/>
    </location>
</feature>
<dbReference type="CDD" id="cd04186">
    <property type="entry name" value="GT_2_like_c"/>
    <property type="match status" value="1"/>
</dbReference>
<dbReference type="EC" id="2.4.-.-" evidence="2"/>